<dbReference type="Proteomes" id="UP000729402">
    <property type="component" value="Unassembled WGS sequence"/>
</dbReference>
<reference evidence="1" key="2">
    <citation type="submission" date="2021-02" db="EMBL/GenBank/DDBJ databases">
        <authorList>
            <person name="Kimball J.A."/>
            <person name="Haas M.W."/>
            <person name="Macchietto M."/>
            <person name="Kono T."/>
            <person name="Duquette J."/>
            <person name="Shao M."/>
        </authorList>
    </citation>
    <scope>NUCLEOTIDE SEQUENCE</scope>
    <source>
        <tissue evidence="1">Fresh leaf tissue</tissue>
    </source>
</reference>
<keyword evidence="2" id="KW-1185">Reference proteome</keyword>
<dbReference type="EMBL" id="JAAALK010000080">
    <property type="protein sequence ID" value="KAG8095409.1"/>
    <property type="molecule type" value="Genomic_DNA"/>
</dbReference>
<accession>A0A8J5WUE5</accession>
<reference evidence="1" key="1">
    <citation type="journal article" date="2021" name="bioRxiv">
        <title>Whole Genome Assembly and Annotation of Northern Wild Rice, Zizania palustris L., Supports a Whole Genome Duplication in the Zizania Genus.</title>
        <authorList>
            <person name="Haas M."/>
            <person name="Kono T."/>
            <person name="Macchietto M."/>
            <person name="Millas R."/>
            <person name="McGilp L."/>
            <person name="Shao M."/>
            <person name="Duquette J."/>
            <person name="Hirsch C.N."/>
            <person name="Kimball J."/>
        </authorList>
    </citation>
    <scope>NUCLEOTIDE SEQUENCE</scope>
    <source>
        <tissue evidence="1">Fresh leaf tissue</tissue>
    </source>
</reference>
<proteinExistence type="predicted"/>
<gene>
    <name evidence="1" type="ORF">GUJ93_ZPchr0012g20845</name>
</gene>
<evidence type="ECO:0000313" key="2">
    <source>
        <dbReference type="Proteomes" id="UP000729402"/>
    </source>
</evidence>
<name>A0A8J5WUE5_ZIZPA</name>
<protein>
    <submittedName>
        <fullName evidence="1">Uncharacterized protein</fullName>
    </submittedName>
</protein>
<evidence type="ECO:0000313" key="1">
    <source>
        <dbReference type="EMBL" id="KAG8095409.1"/>
    </source>
</evidence>
<comment type="caution">
    <text evidence="1">The sequence shown here is derived from an EMBL/GenBank/DDBJ whole genome shotgun (WGS) entry which is preliminary data.</text>
</comment>
<dbReference type="AlphaFoldDB" id="A0A8J5WUE5"/>
<sequence>MEALRARTLCHFRYSVAVRCFAAEISLPETVRQKSDDLIDDEQWILVVSDHLQIALPKDLIRLGWRLYGEQHIASARTLCHFRYSVAVRCFAAEISLPETVRQIILVCCDLKLMY</sequence>
<organism evidence="1 2">
    <name type="scientific">Zizania palustris</name>
    <name type="common">Northern wild rice</name>
    <dbReference type="NCBI Taxonomy" id="103762"/>
    <lineage>
        <taxon>Eukaryota</taxon>
        <taxon>Viridiplantae</taxon>
        <taxon>Streptophyta</taxon>
        <taxon>Embryophyta</taxon>
        <taxon>Tracheophyta</taxon>
        <taxon>Spermatophyta</taxon>
        <taxon>Magnoliopsida</taxon>
        <taxon>Liliopsida</taxon>
        <taxon>Poales</taxon>
        <taxon>Poaceae</taxon>
        <taxon>BOP clade</taxon>
        <taxon>Oryzoideae</taxon>
        <taxon>Oryzeae</taxon>
        <taxon>Zizaniinae</taxon>
        <taxon>Zizania</taxon>
    </lineage>
</organism>